<accession>A0A1I6DZS5</accession>
<dbReference type="InterPro" id="IPR005531">
    <property type="entry name" value="Asp23"/>
</dbReference>
<name>A0A1I6DZS5_9FIRM</name>
<dbReference type="OrthoDB" id="9793465at2"/>
<dbReference type="PANTHER" id="PTHR34297">
    <property type="entry name" value="HYPOTHETICAL CYTOSOLIC PROTEIN-RELATED"/>
    <property type="match status" value="1"/>
</dbReference>
<comment type="similarity">
    <text evidence="1">Belongs to the asp23 family.</text>
</comment>
<evidence type="ECO:0000313" key="2">
    <source>
        <dbReference type="EMBL" id="SFR11000.1"/>
    </source>
</evidence>
<sequence>MKNYPSEHNSLGTIRYNEEVLRTMVNMALSEVEGISGVDGRGSGNILGRKNYTHVNKINVEENKAVIELSIVVEYGLLLRDVAQQVQQKVRERIESMTDLKVEAVNVTVAGLDLKE</sequence>
<dbReference type="Pfam" id="PF03780">
    <property type="entry name" value="Asp23"/>
    <property type="match status" value="1"/>
</dbReference>
<dbReference type="STRING" id="39060.SAMN05660706_12226"/>
<gene>
    <name evidence="2" type="ORF">SAMN05660706_12226</name>
</gene>
<evidence type="ECO:0000313" key="3">
    <source>
        <dbReference type="Proteomes" id="UP000199584"/>
    </source>
</evidence>
<dbReference type="RefSeq" id="WP_092485020.1">
    <property type="nucleotide sequence ID" value="NZ_FOYM01000022.1"/>
</dbReference>
<keyword evidence="3" id="KW-1185">Reference proteome</keyword>
<dbReference type="Proteomes" id="UP000199584">
    <property type="component" value="Unassembled WGS sequence"/>
</dbReference>
<reference evidence="3" key="1">
    <citation type="submission" date="2016-10" db="EMBL/GenBank/DDBJ databases">
        <authorList>
            <person name="Varghese N."/>
            <person name="Submissions S."/>
        </authorList>
    </citation>
    <scope>NUCLEOTIDE SEQUENCE [LARGE SCALE GENOMIC DNA]</scope>
    <source>
        <strain evidence="3">DSM 3669</strain>
    </source>
</reference>
<protein>
    <submittedName>
        <fullName evidence="2">Uncharacterized conserved protein YloU, alkaline shock protein (Asp23) family</fullName>
    </submittedName>
</protein>
<dbReference type="EMBL" id="FOYM01000022">
    <property type="protein sequence ID" value="SFR11000.1"/>
    <property type="molecule type" value="Genomic_DNA"/>
</dbReference>
<dbReference type="AlphaFoldDB" id="A0A1I6DZS5"/>
<organism evidence="2 3">
    <name type="scientific">Desulfoscipio geothermicus DSM 3669</name>
    <dbReference type="NCBI Taxonomy" id="1121426"/>
    <lineage>
        <taxon>Bacteria</taxon>
        <taxon>Bacillati</taxon>
        <taxon>Bacillota</taxon>
        <taxon>Clostridia</taxon>
        <taxon>Eubacteriales</taxon>
        <taxon>Desulfallaceae</taxon>
        <taxon>Desulfoscipio</taxon>
    </lineage>
</organism>
<proteinExistence type="inferred from homology"/>
<evidence type="ECO:0000256" key="1">
    <source>
        <dbReference type="ARBA" id="ARBA00005721"/>
    </source>
</evidence>